<proteinExistence type="inferred from homology"/>
<comment type="similarity">
    <text evidence="2">Belongs to the amino acid-polyamine-organocation (APC) superfamily. Spore germination protein (SGP) (TC 2.A.3.9) family.</text>
</comment>
<keyword evidence="5 8" id="KW-0812">Transmembrane</keyword>
<feature type="transmembrane region" description="Helical" evidence="8">
    <location>
        <begin position="118"/>
        <end position="137"/>
    </location>
</feature>
<dbReference type="EMBL" id="FMHG01000001">
    <property type="protein sequence ID" value="SCJ48252.1"/>
    <property type="molecule type" value="Genomic_DNA"/>
</dbReference>
<evidence type="ECO:0000256" key="7">
    <source>
        <dbReference type="ARBA" id="ARBA00023136"/>
    </source>
</evidence>
<feature type="transmembrane region" description="Helical" evidence="8">
    <location>
        <begin position="301"/>
        <end position="322"/>
    </location>
</feature>
<evidence type="ECO:0000256" key="2">
    <source>
        <dbReference type="ARBA" id="ARBA00007998"/>
    </source>
</evidence>
<sequence length="358" mass="39159">MRQGKQYIGQNQLVLLLFLSNLFSYLTYYTPKGAKVGFGSSIVGLVLGNLAALGIGMLYFAIRGRLGHNLGEFLLEQNRVVGIVFSWLAAVFLGLAAVHSVCGFTSFIHRQIYTQTNYLVFLLPFLGVALFGLLVGIESLARTGTLIFALTAVSLAIVLLGTLPNIDPPSLYSYSSVNLGDTATAFWGALRGNIDLLVALLLMQHQEKKSSRVFKKYFFLSTGTAVGLSLLVHLALGPYAATRNYPFYALAVFSDLSVLQRLDSFYLVVWVMVSFVRVVLLLTAMASVLQTAVPQRAYKKTAIVFLAVVTAAAIIGCSSQRIYDLIALLFKSGYPSLLLVLLPVCYLLATVKRRRGER</sequence>
<dbReference type="Pfam" id="PF03845">
    <property type="entry name" value="Spore_permease"/>
    <property type="match status" value="1"/>
</dbReference>
<feature type="transmembrane region" description="Helical" evidence="8">
    <location>
        <begin position="144"/>
        <end position="164"/>
    </location>
</feature>
<evidence type="ECO:0000256" key="3">
    <source>
        <dbReference type="ARBA" id="ARBA00022448"/>
    </source>
</evidence>
<feature type="transmembrane region" description="Helical" evidence="8">
    <location>
        <begin position="265"/>
        <end position="289"/>
    </location>
</feature>
<dbReference type="PANTHER" id="PTHR34975">
    <property type="entry name" value="SPORE GERMINATION PROTEIN A2"/>
    <property type="match status" value="1"/>
</dbReference>
<gene>
    <name evidence="9" type="ORF">SAMEA3545359_00516</name>
</gene>
<feature type="transmembrane region" description="Helical" evidence="8">
    <location>
        <begin position="334"/>
        <end position="351"/>
    </location>
</feature>
<reference evidence="9" key="1">
    <citation type="submission" date="2015-09" db="EMBL/GenBank/DDBJ databases">
        <authorList>
            <consortium name="Pathogen Informatics"/>
        </authorList>
    </citation>
    <scope>NUCLEOTIDE SEQUENCE</scope>
    <source>
        <strain evidence="9">2789STDY5834896</strain>
    </source>
</reference>
<dbReference type="GO" id="GO:0016020">
    <property type="term" value="C:membrane"/>
    <property type="evidence" value="ECO:0007669"/>
    <property type="project" value="UniProtKB-SubCell"/>
</dbReference>
<dbReference type="PANTHER" id="PTHR34975:SF2">
    <property type="entry name" value="SPORE GERMINATION PROTEIN A2"/>
    <property type="match status" value="1"/>
</dbReference>
<dbReference type="AlphaFoldDB" id="A0A1C6GSK3"/>
<organism evidence="9">
    <name type="scientific">uncultured Anaerotruncus sp</name>
    <dbReference type="NCBI Taxonomy" id="905011"/>
    <lineage>
        <taxon>Bacteria</taxon>
        <taxon>Bacillati</taxon>
        <taxon>Bacillota</taxon>
        <taxon>Clostridia</taxon>
        <taxon>Eubacteriales</taxon>
        <taxon>Oscillospiraceae</taxon>
        <taxon>Anaerotruncus</taxon>
        <taxon>environmental samples</taxon>
    </lineage>
</organism>
<keyword evidence="6 8" id="KW-1133">Transmembrane helix</keyword>
<feature type="transmembrane region" description="Helical" evidence="8">
    <location>
        <begin position="184"/>
        <end position="205"/>
    </location>
</feature>
<comment type="subcellular location">
    <subcellularLocation>
        <location evidence="1">Membrane</location>
        <topology evidence="1">Multi-pass membrane protein</topology>
    </subcellularLocation>
</comment>
<evidence type="ECO:0000313" key="9">
    <source>
        <dbReference type="EMBL" id="SCJ48252.1"/>
    </source>
</evidence>
<protein>
    <submittedName>
        <fullName evidence="9">Spore germination protein (Amino acid permease)</fullName>
    </submittedName>
</protein>
<name>A0A1C6GSK3_9FIRM</name>
<feature type="transmembrane region" description="Helical" evidence="8">
    <location>
        <begin position="36"/>
        <end position="60"/>
    </location>
</feature>
<dbReference type="GO" id="GO:0009847">
    <property type="term" value="P:spore germination"/>
    <property type="evidence" value="ECO:0007669"/>
    <property type="project" value="InterPro"/>
</dbReference>
<keyword evidence="4" id="KW-0309">Germination</keyword>
<dbReference type="InterPro" id="IPR004761">
    <property type="entry name" value="Spore_GerAB"/>
</dbReference>
<evidence type="ECO:0000256" key="1">
    <source>
        <dbReference type="ARBA" id="ARBA00004141"/>
    </source>
</evidence>
<accession>A0A1C6GSK3</accession>
<feature type="transmembrane region" description="Helical" evidence="8">
    <location>
        <begin position="80"/>
        <end position="98"/>
    </location>
</feature>
<keyword evidence="3" id="KW-0813">Transport</keyword>
<keyword evidence="7 8" id="KW-0472">Membrane</keyword>
<feature type="transmembrane region" description="Helical" evidence="8">
    <location>
        <begin position="217"/>
        <end position="236"/>
    </location>
</feature>
<evidence type="ECO:0000256" key="5">
    <source>
        <dbReference type="ARBA" id="ARBA00022692"/>
    </source>
</evidence>
<evidence type="ECO:0000256" key="8">
    <source>
        <dbReference type="SAM" id="Phobius"/>
    </source>
</evidence>
<feature type="transmembrane region" description="Helical" evidence="8">
    <location>
        <begin position="12"/>
        <end position="30"/>
    </location>
</feature>
<evidence type="ECO:0000256" key="6">
    <source>
        <dbReference type="ARBA" id="ARBA00022989"/>
    </source>
</evidence>
<evidence type="ECO:0000256" key="4">
    <source>
        <dbReference type="ARBA" id="ARBA00022544"/>
    </source>
</evidence>